<accession>A0ABQ3M5T4</accession>
<protein>
    <submittedName>
        <fullName evidence="1">Uncharacterized protein</fullName>
    </submittedName>
</protein>
<organism evidence="1 2">
    <name type="scientific">Lentzea cavernae</name>
    <dbReference type="NCBI Taxonomy" id="2020703"/>
    <lineage>
        <taxon>Bacteria</taxon>
        <taxon>Bacillati</taxon>
        <taxon>Actinomycetota</taxon>
        <taxon>Actinomycetes</taxon>
        <taxon>Pseudonocardiales</taxon>
        <taxon>Pseudonocardiaceae</taxon>
        <taxon>Lentzea</taxon>
    </lineage>
</organism>
<evidence type="ECO:0000313" key="1">
    <source>
        <dbReference type="EMBL" id="GHH33393.1"/>
    </source>
</evidence>
<reference evidence="2" key="1">
    <citation type="journal article" date="2019" name="Int. J. Syst. Evol. Microbiol.">
        <title>The Global Catalogue of Microorganisms (GCM) 10K type strain sequencing project: providing services to taxonomists for standard genome sequencing and annotation.</title>
        <authorList>
            <consortium name="The Broad Institute Genomics Platform"/>
            <consortium name="The Broad Institute Genome Sequencing Center for Infectious Disease"/>
            <person name="Wu L."/>
            <person name="Ma J."/>
        </authorList>
    </citation>
    <scope>NUCLEOTIDE SEQUENCE [LARGE SCALE GENOMIC DNA]</scope>
    <source>
        <strain evidence="2">CGMCC 4.7367</strain>
    </source>
</reference>
<keyword evidence="2" id="KW-1185">Reference proteome</keyword>
<gene>
    <name evidence="1" type="ORF">GCM10017774_15760</name>
</gene>
<sequence length="302" mass="32315">MVVFECVACGAALTIPLRQVDMPDHAGRQVGNGVMDMPALMAPGTYATGQRAVLLSPGDARGMVWDPGLFDKTSCCGISGGELPNLRCECGRLVATRVDDCSLWQVVELETGAVRPVGEQEPAAGWEAFDWEDALLDGADLWWHDRVRIAAGVALARIVLAAGDASVALPAGPVAEVFRHDLDALLPHGPQVRTLALAGPGLAAEADVLLVPRHPQSGEAWPVQGTAVPISAELWCWLANARQQPFIPATGGRWPFLDDDPLPRRPERVVLDQWATRSTLRVETAATASTQVCKDERAPTED</sequence>
<dbReference type="EMBL" id="BNAR01000002">
    <property type="protein sequence ID" value="GHH33393.1"/>
    <property type="molecule type" value="Genomic_DNA"/>
</dbReference>
<dbReference type="RefSeq" id="WP_191297100.1">
    <property type="nucleotide sequence ID" value="NZ_BNAR01000002.1"/>
</dbReference>
<dbReference type="Proteomes" id="UP000605568">
    <property type="component" value="Unassembled WGS sequence"/>
</dbReference>
<evidence type="ECO:0000313" key="2">
    <source>
        <dbReference type="Proteomes" id="UP000605568"/>
    </source>
</evidence>
<proteinExistence type="predicted"/>
<comment type="caution">
    <text evidence="1">The sequence shown here is derived from an EMBL/GenBank/DDBJ whole genome shotgun (WGS) entry which is preliminary data.</text>
</comment>
<name>A0ABQ3M5T4_9PSEU</name>